<proteinExistence type="predicted"/>
<dbReference type="EMBL" id="KZ107840">
    <property type="protein sequence ID" value="OSS51283.1"/>
    <property type="molecule type" value="Genomic_DNA"/>
</dbReference>
<dbReference type="Proteomes" id="UP000193240">
    <property type="component" value="Unassembled WGS sequence"/>
</dbReference>
<gene>
    <name evidence="1" type="ORF">B5807_03261</name>
</gene>
<accession>A0A1Y2M5D8</accession>
<dbReference type="STRING" id="105696.A0A1Y2M5D8"/>
<sequence length="100" mass="11005">MQFLRGFGLGEGAKQPEVLVGKLLRMAALLQQEGSWDARLAGVFFDLALVCEAHGDYKMGVATGEKALQIKRDCQGSDFPDYHKYAEVVERIEMKAARAG</sequence>
<dbReference type="AlphaFoldDB" id="A0A1Y2M5D8"/>
<dbReference type="InParanoid" id="A0A1Y2M5D8"/>
<evidence type="ECO:0000313" key="2">
    <source>
        <dbReference type="Proteomes" id="UP000193240"/>
    </source>
</evidence>
<reference evidence="1 2" key="1">
    <citation type="journal article" date="2017" name="Genome Announc.">
        <title>Genome sequence of the saprophytic ascomycete Epicoccum nigrum ICMP 19927 strain isolated from New Zealand.</title>
        <authorList>
            <person name="Fokin M."/>
            <person name="Fleetwood D."/>
            <person name="Weir B.S."/>
            <person name="Villas-Boas S.G."/>
        </authorList>
    </citation>
    <scope>NUCLEOTIDE SEQUENCE [LARGE SCALE GENOMIC DNA]</scope>
    <source>
        <strain evidence="1 2">ICMP 19927</strain>
    </source>
</reference>
<evidence type="ECO:0000313" key="1">
    <source>
        <dbReference type="EMBL" id="OSS51283.1"/>
    </source>
</evidence>
<organism evidence="1 2">
    <name type="scientific">Epicoccum nigrum</name>
    <name type="common">Soil fungus</name>
    <name type="synonym">Epicoccum purpurascens</name>
    <dbReference type="NCBI Taxonomy" id="105696"/>
    <lineage>
        <taxon>Eukaryota</taxon>
        <taxon>Fungi</taxon>
        <taxon>Dikarya</taxon>
        <taxon>Ascomycota</taxon>
        <taxon>Pezizomycotina</taxon>
        <taxon>Dothideomycetes</taxon>
        <taxon>Pleosporomycetidae</taxon>
        <taxon>Pleosporales</taxon>
        <taxon>Pleosporineae</taxon>
        <taxon>Didymellaceae</taxon>
        <taxon>Epicoccum</taxon>
    </lineage>
</organism>
<name>A0A1Y2M5D8_EPING</name>
<keyword evidence="2" id="KW-1185">Reference proteome</keyword>
<protein>
    <recommendedName>
        <fullName evidence="3">MalT-like TPR region domain-containing protein</fullName>
    </recommendedName>
</protein>
<evidence type="ECO:0008006" key="3">
    <source>
        <dbReference type="Google" id="ProtNLM"/>
    </source>
</evidence>